<evidence type="ECO:0000313" key="3">
    <source>
        <dbReference type="Proteomes" id="UP001642464"/>
    </source>
</evidence>
<keyword evidence="3" id="KW-1185">Reference proteome</keyword>
<proteinExistence type="inferred from homology"/>
<protein>
    <submittedName>
        <fullName evidence="2">UPF0489 protein C5orf22 homolog</fullName>
    </submittedName>
</protein>
<organism evidence="2 3">
    <name type="scientific">Durusdinium trenchii</name>
    <dbReference type="NCBI Taxonomy" id="1381693"/>
    <lineage>
        <taxon>Eukaryota</taxon>
        <taxon>Sar</taxon>
        <taxon>Alveolata</taxon>
        <taxon>Dinophyceae</taxon>
        <taxon>Suessiales</taxon>
        <taxon>Symbiodiniaceae</taxon>
        <taxon>Durusdinium</taxon>
    </lineage>
</organism>
<name>A0ABP0KES8_9DINO</name>
<accession>A0ABP0KES8</accession>
<dbReference type="Pfam" id="PF12640">
    <property type="entry name" value="UPF0489"/>
    <property type="match status" value="1"/>
</dbReference>
<dbReference type="PANTHER" id="PTHR13225:SF3">
    <property type="entry name" value="UPF0489 PROTEIN C5ORF22"/>
    <property type="match status" value="1"/>
</dbReference>
<sequence>MEQPTAAKRAKTGASGTPVFVCEYHDEAPSEWGRPAVLALWHPPPQGEKNPPSVETWDVLNGDHGSLTWWDSVCLVDSEVPFEGLTMVHFDAHPDLSASTTLPAELILEDPHQVYYALRNDVAGIAQWILPAAYAGHLSCVWWLRPAWAQQIADGDYRVQVGRALAPVKAVRRAAQGPEAKRLPTEKVPEKTLEEPAQVGEVDMVESIKISCAEPYFVEDDIYRPPAELRAPRPLRLAVSQLDGTPPVQLGSEEPWILDVCLDFFACGNPFLTQVRAEIARPFSEVLNAASFRSGSVLDVAAFLRARDAFDAAYDQLLTEEVEKPEQRWGVEVEKLWLLVETFT</sequence>
<dbReference type="InterPro" id="IPR024131">
    <property type="entry name" value="UPF0489"/>
</dbReference>
<dbReference type="EMBL" id="CAXAMM010011046">
    <property type="protein sequence ID" value="CAK9024860.1"/>
    <property type="molecule type" value="Genomic_DNA"/>
</dbReference>
<dbReference type="Proteomes" id="UP001642464">
    <property type="component" value="Unassembled WGS sequence"/>
</dbReference>
<evidence type="ECO:0000256" key="1">
    <source>
        <dbReference type="ARBA" id="ARBA00007099"/>
    </source>
</evidence>
<dbReference type="PANTHER" id="PTHR13225">
    <property type="entry name" value="MISEXPRESSION SUPPRESSOR OF RAS 6"/>
    <property type="match status" value="1"/>
</dbReference>
<comment type="similarity">
    <text evidence="1">Belongs to the UPF0489 family.</text>
</comment>
<gene>
    <name evidence="2" type="ORF">SCF082_LOCUS16812</name>
</gene>
<reference evidence="2 3" key="1">
    <citation type="submission" date="2024-02" db="EMBL/GenBank/DDBJ databases">
        <authorList>
            <person name="Chen Y."/>
            <person name="Shah S."/>
            <person name="Dougan E. K."/>
            <person name="Thang M."/>
            <person name="Chan C."/>
        </authorList>
    </citation>
    <scope>NUCLEOTIDE SEQUENCE [LARGE SCALE GENOMIC DNA]</scope>
</reference>
<evidence type="ECO:0000313" key="2">
    <source>
        <dbReference type="EMBL" id="CAK9024860.1"/>
    </source>
</evidence>
<comment type="caution">
    <text evidence="2">The sequence shown here is derived from an EMBL/GenBank/DDBJ whole genome shotgun (WGS) entry which is preliminary data.</text>
</comment>